<reference evidence="1 2" key="1">
    <citation type="journal article" date="2021" name="J. Hered.">
        <title>A chromosome-level genome assembly of the parasitoid wasp, Cotesia glomerata (Hymenoptera: Braconidae).</title>
        <authorList>
            <person name="Pinto B.J."/>
            <person name="Weis J.J."/>
            <person name="Gamble T."/>
            <person name="Ode P.J."/>
            <person name="Paul R."/>
            <person name="Zaspel J.M."/>
        </authorList>
    </citation>
    <scope>NUCLEOTIDE SEQUENCE [LARGE SCALE GENOMIC DNA]</scope>
    <source>
        <strain evidence="1">CgM1</strain>
    </source>
</reference>
<name>A0AAV7IYT6_COTGL</name>
<dbReference type="EMBL" id="JAHXZJ010000002">
    <property type="protein sequence ID" value="KAH0563543.1"/>
    <property type="molecule type" value="Genomic_DNA"/>
</dbReference>
<dbReference type="Proteomes" id="UP000826195">
    <property type="component" value="Unassembled WGS sequence"/>
</dbReference>
<accession>A0AAV7IYT6</accession>
<comment type="caution">
    <text evidence="1">The sequence shown here is derived from an EMBL/GenBank/DDBJ whole genome shotgun (WGS) entry which is preliminary data.</text>
</comment>
<dbReference type="AlphaFoldDB" id="A0AAV7IYT6"/>
<sequence length="65" mass="7684">MQFYMNIIEAFGFLQHREQQHPSNLFNDIKSIFLLLASIDEDARNSVEISWTTTIYRLNDKFANS</sequence>
<organism evidence="1 2">
    <name type="scientific">Cotesia glomerata</name>
    <name type="common">Lepidopteran parasitic wasp</name>
    <name type="synonym">Apanteles glomeratus</name>
    <dbReference type="NCBI Taxonomy" id="32391"/>
    <lineage>
        <taxon>Eukaryota</taxon>
        <taxon>Metazoa</taxon>
        <taxon>Ecdysozoa</taxon>
        <taxon>Arthropoda</taxon>
        <taxon>Hexapoda</taxon>
        <taxon>Insecta</taxon>
        <taxon>Pterygota</taxon>
        <taxon>Neoptera</taxon>
        <taxon>Endopterygota</taxon>
        <taxon>Hymenoptera</taxon>
        <taxon>Apocrita</taxon>
        <taxon>Ichneumonoidea</taxon>
        <taxon>Braconidae</taxon>
        <taxon>Microgastrinae</taxon>
        <taxon>Cotesia</taxon>
    </lineage>
</organism>
<protein>
    <submittedName>
        <fullName evidence="1">Uncharacterized protein</fullName>
    </submittedName>
</protein>
<evidence type="ECO:0000313" key="2">
    <source>
        <dbReference type="Proteomes" id="UP000826195"/>
    </source>
</evidence>
<gene>
    <name evidence="1" type="ORF">KQX54_000121</name>
</gene>
<evidence type="ECO:0000313" key="1">
    <source>
        <dbReference type="EMBL" id="KAH0563543.1"/>
    </source>
</evidence>
<feature type="non-terminal residue" evidence="1">
    <location>
        <position position="65"/>
    </location>
</feature>
<proteinExistence type="predicted"/>
<keyword evidence="2" id="KW-1185">Reference proteome</keyword>